<evidence type="ECO:0008006" key="5">
    <source>
        <dbReference type="Google" id="ProtNLM"/>
    </source>
</evidence>
<name>A0A968GFW5_9SPIO</name>
<keyword evidence="2" id="KW-0732">Signal</keyword>
<dbReference type="EMBL" id="JAATLM010000001">
    <property type="protein sequence ID" value="NIZ69753.1"/>
    <property type="molecule type" value="Genomic_DNA"/>
</dbReference>
<evidence type="ECO:0000313" key="4">
    <source>
        <dbReference type="Proteomes" id="UP000778951"/>
    </source>
</evidence>
<dbReference type="PROSITE" id="PS51257">
    <property type="entry name" value="PROKAR_LIPOPROTEIN"/>
    <property type="match status" value="1"/>
</dbReference>
<evidence type="ECO:0000313" key="3">
    <source>
        <dbReference type="EMBL" id="NIZ69753.1"/>
    </source>
</evidence>
<sequence length="257" mass="29060">MFKLKKILSLTAIFALMVSCNPKAQTPNPEVPNPEVPNPEVPNPENPNPEDPNPEDPNPETPTDIPVPNFGNGPIFTAVDTQLDFSNSDRRLENSVKLLFEYVPVRSFQHYEEEILKAGIWQNKKERYNHLMSFSIRSVGGHVASLPIKEPHGSIVRFDFSNPQDPKVESFSSSNDSRPFRYNQLRPGELNFTRWTSQDEDIIAHNAAASDAYKIHPNEEFYVVIVAHTLGKPNLSYSLYIPINTNGLSHSTYTLEE</sequence>
<feature type="region of interest" description="Disordered" evidence="1">
    <location>
        <begin position="25"/>
        <end position="69"/>
    </location>
</feature>
<gene>
    <name evidence="3" type="ORF">HCT48_05950</name>
</gene>
<dbReference type="Proteomes" id="UP000778951">
    <property type="component" value="Unassembled WGS sequence"/>
</dbReference>
<organism evidence="3 4">
    <name type="scientific">Entomospira culicis</name>
    <dbReference type="NCBI Taxonomy" id="2719989"/>
    <lineage>
        <taxon>Bacteria</taxon>
        <taxon>Pseudomonadati</taxon>
        <taxon>Spirochaetota</taxon>
        <taxon>Spirochaetia</taxon>
        <taxon>Spirochaetales</taxon>
        <taxon>Spirochaetaceae</taxon>
        <taxon>Entomospira</taxon>
    </lineage>
</organism>
<dbReference type="RefSeq" id="WP_167695834.1">
    <property type="nucleotide sequence ID" value="NZ_CP118185.1"/>
</dbReference>
<accession>A0A968GFW5</accession>
<feature type="chain" id="PRO_5037996630" description="Lipoprotein" evidence="2">
    <location>
        <begin position="25"/>
        <end position="257"/>
    </location>
</feature>
<keyword evidence="4" id="KW-1185">Reference proteome</keyword>
<proteinExistence type="predicted"/>
<evidence type="ECO:0000256" key="2">
    <source>
        <dbReference type="SAM" id="SignalP"/>
    </source>
</evidence>
<dbReference type="AlphaFoldDB" id="A0A968GFW5"/>
<evidence type="ECO:0000256" key="1">
    <source>
        <dbReference type="SAM" id="MobiDB-lite"/>
    </source>
</evidence>
<feature type="compositionally biased region" description="Pro residues" evidence="1">
    <location>
        <begin position="29"/>
        <end position="51"/>
    </location>
</feature>
<comment type="caution">
    <text evidence="3">The sequence shown here is derived from an EMBL/GenBank/DDBJ whole genome shotgun (WGS) entry which is preliminary data.</text>
</comment>
<feature type="signal peptide" evidence="2">
    <location>
        <begin position="1"/>
        <end position="24"/>
    </location>
</feature>
<reference evidence="3" key="1">
    <citation type="submission" date="2020-03" db="EMBL/GenBank/DDBJ databases">
        <title>Spirochaetal bacteria isolated from arthropods constitute a novel genus Entomospira genus novum within the order Spirochaetales.</title>
        <authorList>
            <person name="Grana-Miraglia L."/>
            <person name="Sikutova S."/>
            <person name="Fingerle V."/>
            <person name="Sing A."/>
            <person name="Castillo-Ramirez S."/>
            <person name="Margos G."/>
            <person name="Rudolf I."/>
        </authorList>
    </citation>
    <scope>NUCLEOTIDE SEQUENCE</scope>
    <source>
        <strain evidence="3">BR149</strain>
    </source>
</reference>
<protein>
    <recommendedName>
        <fullName evidence="5">Lipoprotein</fullName>
    </recommendedName>
</protein>